<feature type="repeat" description="ANK" evidence="3">
    <location>
        <begin position="159"/>
        <end position="191"/>
    </location>
</feature>
<dbReference type="SMART" id="SM00248">
    <property type="entry name" value="ANK"/>
    <property type="match status" value="7"/>
</dbReference>
<dbReference type="CDD" id="cd18186">
    <property type="entry name" value="BTB_POZ_ZBTB_KLHL-like"/>
    <property type="match status" value="1"/>
</dbReference>
<dbReference type="PANTHER" id="PTHR24126">
    <property type="entry name" value="ANKYRIN REPEAT, PH AND SEC7 DOMAIN CONTAINING PROTEIN SECG-RELATED"/>
    <property type="match status" value="1"/>
</dbReference>
<dbReference type="EMBL" id="JAPDFW010000082">
    <property type="protein sequence ID" value="KAJ5072152.1"/>
    <property type="molecule type" value="Genomic_DNA"/>
</dbReference>
<dbReference type="PROSITE" id="PS50297">
    <property type="entry name" value="ANK_REP_REGION"/>
    <property type="match status" value="5"/>
</dbReference>
<evidence type="ECO:0000313" key="5">
    <source>
        <dbReference type="EMBL" id="KAJ5072152.1"/>
    </source>
</evidence>
<dbReference type="Pfam" id="PF12796">
    <property type="entry name" value="Ank_2"/>
    <property type="match status" value="2"/>
</dbReference>
<evidence type="ECO:0000256" key="2">
    <source>
        <dbReference type="ARBA" id="ARBA00023043"/>
    </source>
</evidence>
<dbReference type="OrthoDB" id="539213at2759"/>
<dbReference type="Gene3D" id="1.25.40.20">
    <property type="entry name" value="Ankyrin repeat-containing domain"/>
    <property type="match status" value="2"/>
</dbReference>
<evidence type="ECO:0000256" key="3">
    <source>
        <dbReference type="PROSITE-ProRule" id="PRU00023"/>
    </source>
</evidence>
<keyword evidence="2 3" id="KW-0040">ANK repeat</keyword>
<dbReference type="PANTHER" id="PTHR24126:SF14">
    <property type="entry name" value="ANK_REP_REGION DOMAIN-CONTAINING PROTEIN"/>
    <property type="match status" value="1"/>
</dbReference>
<dbReference type="Proteomes" id="UP001149090">
    <property type="component" value="Unassembled WGS sequence"/>
</dbReference>
<proteinExistence type="predicted"/>
<reference evidence="5" key="1">
    <citation type="submission" date="2022-10" db="EMBL/GenBank/DDBJ databases">
        <title>Novel sulphate-reducing endosymbionts in the free-living metamonad Anaeramoeba.</title>
        <authorList>
            <person name="Jerlstrom-Hultqvist J."/>
            <person name="Cepicka I."/>
            <person name="Gallot-Lavallee L."/>
            <person name="Salas-Leiva D."/>
            <person name="Curtis B.A."/>
            <person name="Zahonova K."/>
            <person name="Pipaliya S."/>
            <person name="Dacks J."/>
            <person name="Roger A.J."/>
        </authorList>
    </citation>
    <scope>NUCLEOTIDE SEQUENCE</scope>
    <source>
        <strain evidence="5">BMAN</strain>
    </source>
</reference>
<dbReference type="SUPFAM" id="SSF54695">
    <property type="entry name" value="POZ domain"/>
    <property type="match status" value="2"/>
</dbReference>
<feature type="repeat" description="ANK" evidence="3">
    <location>
        <begin position="94"/>
        <end position="128"/>
    </location>
</feature>
<feature type="repeat" description="ANK" evidence="3">
    <location>
        <begin position="190"/>
        <end position="223"/>
    </location>
</feature>
<dbReference type="AlphaFoldDB" id="A0A9Q0LFW9"/>
<gene>
    <name evidence="5" type="ORF">M0811_09532</name>
</gene>
<feature type="repeat" description="ANK" evidence="3">
    <location>
        <begin position="30"/>
        <end position="63"/>
    </location>
</feature>
<dbReference type="InterPro" id="IPR011333">
    <property type="entry name" value="SKP1/BTB/POZ_sf"/>
</dbReference>
<dbReference type="InterPro" id="IPR036770">
    <property type="entry name" value="Ankyrin_rpt-contain_sf"/>
</dbReference>
<dbReference type="PROSITE" id="PS50088">
    <property type="entry name" value="ANK_REPEAT"/>
    <property type="match status" value="5"/>
</dbReference>
<protein>
    <submittedName>
        <fullName evidence="5">Ankyrin repeat-containing protein</fullName>
    </submittedName>
</protein>
<evidence type="ECO:0000313" key="6">
    <source>
        <dbReference type="Proteomes" id="UP001149090"/>
    </source>
</evidence>
<evidence type="ECO:0000256" key="1">
    <source>
        <dbReference type="ARBA" id="ARBA00022737"/>
    </source>
</evidence>
<keyword evidence="6" id="KW-1185">Reference proteome</keyword>
<sequence length="515" mass="60159">MNNFFADFTLKNKDFIIKHLESGVDVNSQDGNTALHIVCNKHPNFEIIQTLLSYGADPNIRNNHIPLHYACRSFSSEKVIEKLIEVKSDLLAINGNTPLHVAAFNHFMTDKIFQLLLSSGSNANLQNKETPLHIASQSQNEQQPVKVIISAINDINIRDNKTPLHFACLNKKCEIAFDLLEAGADPNALDGNTPIHFAIKFNQNPKLIVGLIQRGARINIPNFWTPFHFICNFKQDPQLIKYFLGIGANTTIETKKKATDFIQDEMISRGIELYNKFCEDFQNLFKSEILSDIEIKCCDYNFQVHNLILKERLTKFGYKSLFLESEKINQEEMNSFLEFIYTGQVLNDNEYFNCEKVFRKIGMFNFHNQIGKKNLLFTMKKLFLDENSKDIEFVDSKNQVICKAHKFILAARTKKYFDFFKEEKEKYQESFNIKNQFVEESQTDSEAFKAFVYFLYLDKFPKNFQNFTLIQDLMNLSGFYNLFQNEFFIIRVHSHFAKIKKNQKKKLRRIKKKQN</sequence>
<feature type="domain" description="BTB" evidence="4">
    <location>
        <begin position="389"/>
        <end position="456"/>
    </location>
</feature>
<feature type="repeat" description="ANK" evidence="3">
    <location>
        <begin position="127"/>
        <end position="160"/>
    </location>
</feature>
<dbReference type="SUPFAM" id="SSF48403">
    <property type="entry name" value="Ankyrin repeat"/>
    <property type="match status" value="1"/>
</dbReference>
<dbReference type="Pfam" id="PF00023">
    <property type="entry name" value="Ank"/>
    <property type="match status" value="1"/>
</dbReference>
<accession>A0A9Q0LFW9</accession>
<organism evidence="5 6">
    <name type="scientific">Anaeramoeba ignava</name>
    <name type="common">Anaerobic marine amoeba</name>
    <dbReference type="NCBI Taxonomy" id="1746090"/>
    <lineage>
        <taxon>Eukaryota</taxon>
        <taxon>Metamonada</taxon>
        <taxon>Anaeramoebidae</taxon>
        <taxon>Anaeramoeba</taxon>
    </lineage>
</organism>
<evidence type="ECO:0000259" key="4">
    <source>
        <dbReference type="PROSITE" id="PS50097"/>
    </source>
</evidence>
<dbReference type="PROSITE" id="PS50097">
    <property type="entry name" value="BTB"/>
    <property type="match status" value="1"/>
</dbReference>
<dbReference type="Gene3D" id="3.30.710.10">
    <property type="entry name" value="Potassium Channel Kv1.1, Chain A"/>
    <property type="match status" value="2"/>
</dbReference>
<dbReference type="InterPro" id="IPR000210">
    <property type="entry name" value="BTB/POZ_dom"/>
</dbReference>
<keyword evidence="1" id="KW-0677">Repeat</keyword>
<comment type="caution">
    <text evidence="5">The sequence shown here is derived from an EMBL/GenBank/DDBJ whole genome shotgun (WGS) entry which is preliminary data.</text>
</comment>
<dbReference type="InterPro" id="IPR002110">
    <property type="entry name" value="Ankyrin_rpt"/>
</dbReference>
<name>A0A9Q0LFW9_ANAIG</name>